<comment type="caution">
    <text evidence="1">The sequence shown here is derived from an EMBL/GenBank/DDBJ whole genome shotgun (WGS) entry which is preliminary data.</text>
</comment>
<proteinExistence type="predicted"/>
<organism evidence="1 2">
    <name type="scientific">Paramuricea clavata</name>
    <name type="common">Red gorgonian</name>
    <name type="synonym">Violescent sea-whip</name>
    <dbReference type="NCBI Taxonomy" id="317549"/>
    <lineage>
        <taxon>Eukaryota</taxon>
        <taxon>Metazoa</taxon>
        <taxon>Cnidaria</taxon>
        <taxon>Anthozoa</taxon>
        <taxon>Octocorallia</taxon>
        <taxon>Malacalcyonacea</taxon>
        <taxon>Plexauridae</taxon>
        <taxon>Paramuricea</taxon>
    </lineage>
</organism>
<dbReference type="Proteomes" id="UP001152795">
    <property type="component" value="Unassembled WGS sequence"/>
</dbReference>
<dbReference type="AlphaFoldDB" id="A0A7D9DEV8"/>
<evidence type="ECO:0000313" key="1">
    <source>
        <dbReference type="EMBL" id="CAB3982848.1"/>
    </source>
</evidence>
<sequence>MVAMPTILRPADGLFPKSKQNTHLIVKSEFEEEAIKVFEGTGIKVTSEGHEMLGSAIGSHDFVKTFTAEKIDVFVNEIEDFAKIAEHYPQSAYAAFSHCIVSKWRYLMRTVEDIDSLFEPLEDSINQVFIPALTGRSHCNANERSFISLPIRYGGLNIINPITNASHEYQSSQKISAPLKGMIVKQRESFSKPQLQSIKASLRQEKKERMKDMSQQEIGKSLIDNTSFSAAPPVVEKTSGVKELFSTSLTCSPYSLFLSNSCFRNRAATLVLR</sequence>
<protein>
    <submittedName>
        <fullName evidence="1">Uncharacterized protein</fullName>
    </submittedName>
</protein>
<keyword evidence="2" id="KW-1185">Reference proteome</keyword>
<gene>
    <name evidence="1" type="ORF">PACLA_8A051521</name>
</gene>
<reference evidence="1" key="1">
    <citation type="submission" date="2020-04" db="EMBL/GenBank/DDBJ databases">
        <authorList>
            <person name="Alioto T."/>
            <person name="Alioto T."/>
            <person name="Gomez Garrido J."/>
        </authorList>
    </citation>
    <scope>NUCLEOTIDE SEQUENCE</scope>
    <source>
        <strain evidence="1">A484AB</strain>
    </source>
</reference>
<dbReference type="OrthoDB" id="5986097at2759"/>
<name>A0A7D9DEV8_PARCT</name>
<evidence type="ECO:0000313" key="2">
    <source>
        <dbReference type="Proteomes" id="UP001152795"/>
    </source>
</evidence>
<dbReference type="EMBL" id="CACRXK020000546">
    <property type="protein sequence ID" value="CAB3982848.1"/>
    <property type="molecule type" value="Genomic_DNA"/>
</dbReference>
<accession>A0A7D9DEV8</accession>